<protein>
    <recommendedName>
        <fullName evidence="1">Glycosyltransferase 2-like domain-containing protein</fullName>
    </recommendedName>
</protein>
<evidence type="ECO:0000259" key="1">
    <source>
        <dbReference type="Pfam" id="PF00535"/>
    </source>
</evidence>
<sequence length="398" mass="45826">MFLSGAFSLAKFVEGWSWNSHSPCIALFDQREHRRLRNCTPWRKKRVVSAPRWCLQSSLSVIVPTYNRLRELKTCLDCLEDQTDPGTDYEVLVIDDSSTDGTAEWLERAQRVEMLYPHVRLLRQEHNGGPARARNRGVDVASGDVLVFVDSDIMVSNGFLRAHWLAHAEARGKPIIAVGPVLHVHSLDAKERRLRFHPLFDASRAFFCTSNASVSGSFFRQCGCFDEDFCLYGWEDLECGERLRLAGQGQLRHIRLPWSADGALAFHYKPPFDLNQIPRLIQQEQERGTMGFLFYRKMPTWSVRMMIQYTWFHRILWFVLTWAGFWNVERIRPLLAILIGMRQPDVALFIFTIVLNRITCEAVFHAAAHHRTQDPTLSAISPKRFKAPSSEHPQSAAE</sequence>
<accession>A0A7J7ILI1</accession>
<dbReference type="InterPro" id="IPR001173">
    <property type="entry name" value="Glyco_trans_2-like"/>
</dbReference>
<dbReference type="PANTHER" id="PTHR43685">
    <property type="entry name" value="GLYCOSYLTRANSFERASE"/>
    <property type="match status" value="1"/>
</dbReference>
<dbReference type="InterPro" id="IPR029044">
    <property type="entry name" value="Nucleotide-diphossugar_trans"/>
</dbReference>
<organism evidence="2 3">
    <name type="scientific">Cyanidiococcus yangmingshanensis</name>
    <dbReference type="NCBI Taxonomy" id="2690220"/>
    <lineage>
        <taxon>Eukaryota</taxon>
        <taxon>Rhodophyta</taxon>
        <taxon>Bangiophyceae</taxon>
        <taxon>Cyanidiales</taxon>
        <taxon>Cyanidiaceae</taxon>
        <taxon>Cyanidiococcus</taxon>
    </lineage>
</organism>
<dbReference type="SUPFAM" id="SSF53448">
    <property type="entry name" value="Nucleotide-diphospho-sugar transferases"/>
    <property type="match status" value="1"/>
</dbReference>
<feature type="domain" description="Glycosyltransferase 2-like" evidence="1">
    <location>
        <begin position="60"/>
        <end position="182"/>
    </location>
</feature>
<dbReference type="OrthoDB" id="206708at2759"/>
<dbReference type="EMBL" id="VWRR01000005">
    <property type="protein sequence ID" value="KAF6003986.1"/>
    <property type="molecule type" value="Genomic_DNA"/>
</dbReference>
<comment type="caution">
    <text evidence="2">The sequence shown here is derived from an EMBL/GenBank/DDBJ whole genome shotgun (WGS) entry which is preliminary data.</text>
</comment>
<dbReference type="InterPro" id="IPR050834">
    <property type="entry name" value="Glycosyltransf_2"/>
</dbReference>
<dbReference type="Gene3D" id="3.90.550.10">
    <property type="entry name" value="Spore Coat Polysaccharide Biosynthesis Protein SpsA, Chain A"/>
    <property type="match status" value="1"/>
</dbReference>
<reference evidence="2 3" key="1">
    <citation type="journal article" date="2020" name="J. Phycol.">
        <title>Comparative genome analysis reveals Cyanidiococcus gen. nov., a new extremophilic red algal genus sister to Cyanidioschyzon (Cyanidioschyzonaceae, Rhodophyta).</title>
        <authorList>
            <person name="Liu S.-L."/>
            <person name="Chiang Y.-R."/>
            <person name="Yoon H.S."/>
            <person name="Fu H.-Y."/>
        </authorList>
    </citation>
    <scope>NUCLEOTIDE SEQUENCE [LARGE SCALE GENOMIC DNA]</scope>
    <source>
        <strain evidence="2 3">THAL066</strain>
    </source>
</reference>
<gene>
    <name evidence="2" type="ORF">F1559_004660</name>
</gene>
<evidence type="ECO:0000313" key="3">
    <source>
        <dbReference type="Proteomes" id="UP000530660"/>
    </source>
</evidence>
<dbReference type="AlphaFoldDB" id="A0A7J7ILI1"/>
<dbReference type="Pfam" id="PF00535">
    <property type="entry name" value="Glycos_transf_2"/>
    <property type="match status" value="1"/>
</dbReference>
<evidence type="ECO:0000313" key="2">
    <source>
        <dbReference type="EMBL" id="KAF6003986.1"/>
    </source>
</evidence>
<proteinExistence type="predicted"/>
<dbReference type="CDD" id="cd00761">
    <property type="entry name" value="Glyco_tranf_GTA_type"/>
    <property type="match status" value="1"/>
</dbReference>
<dbReference type="Proteomes" id="UP000530660">
    <property type="component" value="Unassembled WGS sequence"/>
</dbReference>
<dbReference type="PANTHER" id="PTHR43685:SF3">
    <property type="entry name" value="SLR2126 PROTEIN"/>
    <property type="match status" value="1"/>
</dbReference>
<keyword evidence="3" id="KW-1185">Reference proteome</keyword>
<name>A0A7J7ILI1_9RHOD</name>